<keyword evidence="1" id="KW-0732">Signal</keyword>
<dbReference type="Proteomes" id="UP000192902">
    <property type="component" value="Chromosome"/>
</dbReference>
<dbReference type="PANTHER" id="PTHR21666:SF289">
    <property type="entry name" value="L-ALA--D-GLU ENDOPEPTIDASE"/>
    <property type="match status" value="1"/>
</dbReference>
<dbReference type="KEGG" id="ccun:CCUN_1785"/>
<dbReference type="AlphaFoldDB" id="A0A1W6BZ34"/>
<dbReference type="InterPro" id="IPR011055">
    <property type="entry name" value="Dup_hybrid_motif"/>
</dbReference>
<feature type="transmembrane region" description="Helical" evidence="2">
    <location>
        <begin position="7"/>
        <end position="23"/>
    </location>
</feature>
<dbReference type="eggNOG" id="COG0739">
    <property type="taxonomic scope" value="Bacteria"/>
</dbReference>
<name>A0A1W6BZ34_9BACT</name>
<evidence type="ECO:0000256" key="2">
    <source>
        <dbReference type="SAM" id="Phobius"/>
    </source>
</evidence>
<dbReference type="InterPro" id="IPR016047">
    <property type="entry name" value="M23ase_b-sheet_dom"/>
</dbReference>
<keyword evidence="2" id="KW-0812">Transmembrane</keyword>
<keyword evidence="2" id="KW-1133">Transmembrane helix</keyword>
<dbReference type="SUPFAM" id="SSF51261">
    <property type="entry name" value="Duplicated hybrid motif"/>
    <property type="match status" value="1"/>
</dbReference>
<dbReference type="OrthoDB" id="9765786at2"/>
<evidence type="ECO:0000256" key="1">
    <source>
        <dbReference type="ARBA" id="ARBA00022729"/>
    </source>
</evidence>
<proteinExistence type="predicted"/>
<organism evidence="4 5">
    <name type="scientific">Campylobacter cuniculorum DSM 23162 = LMG 24588</name>
    <dbReference type="NCBI Taxonomy" id="1121267"/>
    <lineage>
        <taxon>Bacteria</taxon>
        <taxon>Pseudomonadati</taxon>
        <taxon>Campylobacterota</taxon>
        <taxon>Epsilonproteobacteria</taxon>
        <taxon>Campylobacterales</taxon>
        <taxon>Campylobacteraceae</taxon>
        <taxon>Campylobacter</taxon>
    </lineage>
</organism>
<dbReference type="CDD" id="cd12797">
    <property type="entry name" value="M23_peptidase"/>
    <property type="match status" value="1"/>
</dbReference>
<sequence>MRKRTKFYGLILVLFVIIGFFVFKSNFFEKKHPQILSQDLIYNNLENPISLDIKDENSGIKNVKIILKKDSNDSGLILLDEKIKDKKDLTLQVKLPKSAYKEKIKSYILEVEVGDRSFWNFFGNKIQKQILVVVDKTSPKIDILSHSYQIEKGGAASVVFSSSDENLDEVYIQTNRNKIFKALPYVKEGYYAALIAWDARDEEFKAFVVAKDKAGNISKQAIKYALLNRKYRTSNINLSDQFLEGKIHDLAEQYAPKDNNLSLLGKFKFVNETLRSINEDLIHKITSEIKEDKLDNFNLKLFLPLKNGAKVADFADHRFYSYKGEFVSDSYHMGLDLASVARAPIINNNEGEVVFANENGIYGLNLILYHGFGIYSLYGHCSSKNVNEGETSHALSVIANTGTSGLALGDHLHFGVLVQGVETRPEQWQDRKWIENNIYKVLNEAKKKIGENK</sequence>
<reference evidence="4 5" key="1">
    <citation type="submission" date="2017-04" db="EMBL/GenBank/DDBJ databases">
        <title>Complete genome sequence of the Campylobacter cuniculorum type strain LMG24588.</title>
        <authorList>
            <person name="Miller W.G."/>
            <person name="Yee E."/>
            <person name="Revez J."/>
            <person name="Bono J.L."/>
            <person name="Rossi M."/>
        </authorList>
    </citation>
    <scope>NUCLEOTIDE SEQUENCE [LARGE SCALE GENOMIC DNA]</scope>
    <source>
        <strain evidence="4 5">LMG 24588</strain>
    </source>
</reference>
<feature type="domain" description="M23ase beta-sheet core" evidence="3">
    <location>
        <begin position="331"/>
        <end position="424"/>
    </location>
</feature>
<keyword evidence="2" id="KW-0472">Membrane</keyword>
<evidence type="ECO:0000313" key="4">
    <source>
        <dbReference type="EMBL" id="ARJ57353.1"/>
    </source>
</evidence>
<dbReference type="Pfam" id="PF01551">
    <property type="entry name" value="Peptidase_M23"/>
    <property type="match status" value="1"/>
</dbReference>
<dbReference type="STRING" id="1121267.CCUN_1785"/>
<dbReference type="EMBL" id="CP020867">
    <property type="protein sequence ID" value="ARJ57353.1"/>
    <property type="molecule type" value="Genomic_DNA"/>
</dbReference>
<evidence type="ECO:0000313" key="5">
    <source>
        <dbReference type="Proteomes" id="UP000192902"/>
    </source>
</evidence>
<dbReference type="InterPro" id="IPR050570">
    <property type="entry name" value="Cell_wall_metabolism_enzyme"/>
</dbReference>
<gene>
    <name evidence="4" type="ORF">CCUN_1785</name>
</gene>
<evidence type="ECO:0000259" key="3">
    <source>
        <dbReference type="Pfam" id="PF01551"/>
    </source>
</evidence>
<dbReference type="Gene3D" id="2.70.70.10">
    <property type="entry name" value="Glucose Permease (Domain IIA)"/>
    <property type="match status" value="1"/>
</dbReference>
<dbReference type="PANTHER" id="PTHR21666">
    <property type="entry name" value="PEPTIDASE-RELATED"/>
    <property type="match status" value="1"/>
</dbReference>
<dbReference type="RefSeq" id="WP_027305309.1">
    <property type="nucleotide sequence ID" value="NZ_CP020867.1"/>
</dbReference>
<protein>
    <submittedName>
        <fullName evidence="4">Zinc metallopeptidase, M23 family</fullName>
    </submittedName>
</protein>
<accession>A0A1W6BZ34</accession>
<dbReference type="GO" id="GO:0004222">
    <property type="term" value="F:metalloendopeptidase activity"/>
    <property type="evidence" value="ECO:0007669"/>
    <property type="project" value="TreeGrafter"/>
</dbReference>